<feature type="domain" description="Manganese/iron superoxide dismutase C-terminal" evidence="2">
    <location>
        <begin position="227"/>
        <end position="268"/>
    </location>
</feature>
<dbReference type="InterPro" id="IPR036314">
    <property type="entry name" value="SOD_C_sf"/>
</dbReference>
<accession>A0A0F4ZG22</accession>
<evidence type="ECO:0000259" key="2">
    <source>
        <dbReference type="Pfam" id="PF02777"/>
    </source>
</evidence>
<feature type="domain" description="Manganese/iron superoxide dismutase C-terminal" evidence="2">
    <location>
        <begin position="129"/>
        <end position="184"/>
    </location>
</feature>
<protein>
    <recommendedName>
        <fullName evidence="2">Manganese/iron superoxide dismutase C-terminal domain-containing protein</fullName>
    </recommendedName>
</protein>
<evidence type="ECO:0000313" key="3">
    <source>
        <dbReference type="EMBL" id="KKA29140.1"/>
    </source>
</evidence>
<keyword evidence="4" id="KW-1185">Reference proteome</keyword>
<comment type="function">
    <text evidence="1">Component of the mitochondrial ribosome (mitoribosome), a dedicated translation machinery responsible for the synthesis of mitochondrial genome-encoded proteins, including at least some of the essential transmembrane subunits of the mitochondrial respiratory chain. The mitoribosomes are attached to the mitochondrial inner membrane and translation products are cotranslationally integrated into the membrane.</text>
</comment>
<dbReference type="EMBL" id="LAEV01000968">
    <property type="protein sequence ID" value="KKA29140.1"/>
    <property type="molecule type" value="Genomic_DNA"/>
</dbReference>
<dbReference type="Pfam" id="PF02777">
    <property type="entry name" value="Sod_Fe_C"/>
    <property type="match status" value="2"/>
</dbReference>
<organism evidence="3 4">
    <name type="scientific">Thielaviopsis punctulata</name>
    <dbReference type="NCBI Taxonomy" id="72032"/>
    <lineage>
        <taxon>Eukaryota</taxon>
        <taxon>Fungi</taxon>
        <taxon>Dikarya</taxon>
        <taxon>Ascomycota</taxon>
        <taxon>Pezizomycotina</taxon>
        <taxon>Sordariomycetes</taxon>
        <taxon>Hypocreomycetidae</taxon>
        <taxon>Microascales</taxon>
        <taxon>Ceratocystidaceae</taxon>
        <taxon>Thielaviopsis</taxon>
    </lineage>
</organism>
<dbReference type="Proteomes" id="UP000033483">
    <property type="component" value="Unassembled WGS sequence"/>
</dbReference>
<dbReference type="PANTHER" id="PTHR43595:SF2">
    <property type="entry name" value="SMALL RIBOSOMAL SUBUNIT PROTEIN MS42"/>
    <property type="match status" value="1"/>
</dbReference>
<evidence type="ECO:0000256" key="1">
    <source>
        <dbReference type="ARBA" id="ARBA00037226"/>
    </source>
</evidence>
<proteinExistence type="predicted"/>
<sequence>MFRPRLRIPRVSALTAQPLSGMRTGSMAAAARAMHTVPTLPYDVEKGIHEFLSPQGLDTAWTQYMGVTLEYLNQAIADTEFVDKEIKTLVTQTARDPDTAHIFNYASMAHNNHIFFQSLTNDPAPMPAKLNADLVASFGSLDTLRREMIGNALAMFGPGFVWLVKTALNEYRVMNTYLAGSPYPQAHWRHQSHDMNTLGLNNSAASFMESTQTRVAPVRTVAPGGINVTPLLCLNTWEHVWLTDYGISGKMQYCINWWDKINWDTVEQLAALVRVTNSPVDPATLRAQSA</sequence>
<dbReference type="SUPFAM" id="SSF54719">
    <property type="entry name" value="Fe,Mn superoxide dismutase (SOD), C-terminal domain"/>
    <property type="match status" value="1"/>
</dbReference>
<dbReference type="Gene3D" id="3.55.40.20">
    <property type="entry name" value="Iron/manganese superoxide dismutase, C-terminal domain"/>
    <property type="match status" value="1"/>
</dbReference>
<dbReference type="GO" id="GO:0004784">
    <property type="term" value="F:superoxide dismutase activity"/>
    <property type="evidence" value="ECO:0007669"/>
    <property type="project" value="InterPro"/>
</dbReference>
<dbReference type="InterPro" id="IPR036324">
    <property type="entry name" value="Mn/Fe_SOD_N_sf"/>
</dbReference>
<dbReference type="PANTHER" id="PTHR43595">
    <property type="entry name" value="37S RIBOSOMAL PROTEIN S26, MITOCHONDRIAL"/>
    <property type="match status" value="1"/>
</dbReference>
<evidence type="ECO:0000313" key="4">
    <source>
        <dbReference type="Proteomes" id="UP000033483"/>
    </source>
</evidence>
<name>A0A0F4ZG22_9PEZI</name>
<dbReference type="GO" id="GO:0046872">
    <property type="term" value="F:metal ion binding"/>
    <property type="evidence" value="ECO:0007669"/>
    <property type="project" value="InterPro"/>
</dbReference>
<dbReference type="OrthoDB" id="275227at2759"/>
<comment type="caution">
    <text evidence="3">The sequence shown here is derived from an EMBL/GenBank/DDBJ whole genome shotgun (WGS) entry which is preliminary data.</text>
</comment>
<dbReference type="AlphaFoldDB" id="A0A0F4ZG22"/>
<reference evidence="3 4" key="1">
    <citation type="submission" date="2015-03" db="EMBL/GenBank/DDBJ databases">
        <authorList>
            <person name="Radwan O."/>
            <person name="Al-Naeli F.A."/>
            <person name="Rendon G.A."/>
            <person name="Fields C."/>
        </authorList>
    </citation>
    <scope>NUCLEOTIDE SEQUENCE [LARGE SCALE GENOMIC DNA]</scope>
    <source>
        <strain evidence="3">CR-DP1</strain>
    </source>
</reference>
<gene>
    <name evidence="3" type="ORF">TD95_003485</name>
</gene>
<dbReference type="InterPro" id="IPR019832">
    <property type="entry name" value="Mn/Fe_SOD_C"/>
</dbReference>
<dbReference type="GO" id="GO:0005737">
    <property type="term" value="C:cytoplasm"/>
    <property type="evidence" value="ECO:0007669"/>
    <property type="project" value="TreeGrafter"/>
</dbReference>
<dbReference type="SUPFAM" id="SSF46609">
    <property type="entry name" value="Fe,Mn superoxide dismutase (SOD), N-terminal domain"/>
    <property type="match status" value="1"/>
</dbReference>